<evidence type="ECO:0000256" key="1">
    <source>
        <dbReference type="SAM" id="SignalP"/>
    </source>
</evidence>
<feature type="chain" id="PRO_5046056197" evidence="1">
    <location>
        <begin position="21"/>
        <end position="100"/>
    </location>
</feature>
<proteinExistence type="predicted"/>
<dbReference type="EMBL" id="CP141614">
    <property type="protein sequence ID" value="WRP15241.1"/>
    <property type="molecule type" value="Genomic_DNA"/>
</dbReference>
<organism evidence="2 3">
    <name type="scientific">Geochorda subterranea</name>
    <dbReference type="NCBI Taxonomy" id="3109564"/>
    <lineage>
        <taxon>Bacteria</taxon>
        <taxon>Bacillati</taxon>
        <taxon>Bacillota</taxon>
        <taxon>Limnochordia</taxon>
        <taxon>Limnochordales</taxon>
        <taxon>Geochordaceae</taxon>
        <taxon>Geochorda</taxon>
    </lineage>
</organism>
<reference evidence="3" key="1">
    <citation type="submission" date="2023-12" db="EMBL/GenBank/DDBJ databases">
        <title>Novel isolates from deep terrestrial aquifers shed light on the physiology and ecology of the class Limnochordia.</title>
        <authorList>
            <person name="Karnachuk O.V."/>
            <person name="Lukina A.P."/>
            <person name="Avakyan M.R."/>
            <person name="Kadnikov V."/>
            <person name="Begmatov S."/>
            <person name="Beletsky A.V."/>
            <person name="Mardanov A.V."/>
            <person name="Ravin N.V."/>
        </authorList>
    </citation>
    <scope>NUCLEOTIDE SEQUENCE [LARGE SCALE GENOMIC DNA]</scope>
    <source>
        <strain evidence="3">LN</strain>
    </source>
</reference>
<evidence type="ECO:0000313" key="2">
    <source>
        <dbReference type="EMBL" id="WRP15241.1"/>
    </source>
</evidence>
<feature type="signal peptide" evidence="1">
    <location>
        <begin position="1"/>
        <end position="20"/>
    </location>
</feature>
<keyword evidence="1" id="KW-0732">Signal</keyword>
<keyword evidence="3" id="KW-1185">Reference proteome</keyword>
<dbReference type="Proteomes" id="UP001333102">
    <property type="component" value="Chromosome"/>
</dbReference>
<evidence type="ECO:0000313" key="3">
    <source>
        <dbReference type="Proteomes" id="UP001333102"/>
    </source>
</evidence>
<protein>
    <submittedName>
        <fullName evidence="2">Uncharacterized protein</fullName>
    </submittedName>
</protein>
<sequence length="100" mass="10342">MKRAAVPVVVHALLAVAARAAEDEGPKVVLPILSAAPPGQVELGEGVDLAGTTAVAVVAVDAAGQWWLVVSFGRLEAGQWAARANLWFLLPSWLRPLPGG</sequence>
<accession>A0ABZ1BRZ7</accession>
<gene>
    <name evidence="2" type="ORF">VLY81_03470</name>
</gene>
<name>A0ABZ1BRZ7_9FIRM</name>
<dbReference type="RefSeq" id="WP_324669637.1">
    <property type="nucleotide sequence ID" value="NZ_CP141614.1"/>
</dbReference>